<reference evidence="1 2" key="1">
    <citation type="journal article" date="2022" name="Hortic Res">
        <title>A haplotype resolved chromosomal level avocado genome allows analysis of novel avocado genes.</title>
        <authorList>
            <person name="Nath O."/>
            <person name="Fletcher S.J."/>
            <person name="Hayward A."/>
            <person name="Shaw L.M."/>
            <person name="Masouleh A.K."/>
            <person name="Furtado A."/>
            <person name="Henry R.J."/>
            <person name="Mitter N."/>
        </authorList>
    </citation>
    <scope>NUCLEOTIDE SEQUENCE [LARGE SCALE GENOMIC DNA]</scope>
    <source>
        <strain evidence="2">cv. Hass</strain>
    </source>
</reference>
<keyword evidence="2" id="KW-1185">Reference proteome</keyword>
<protein>
    <submittedName>
        <fullName evidence="1">Uncharacterized protein</fullName>
    </submittedName>
</protein>
<proteinExistence type="predicted"/>
<name>A0ACC2L8Q9_PERAE</name>
<evidence type="ECO:0000313" key="1">
    <source>
        <dbReference type="EMBL" id="KAJ8629839.1"/>
    </source>
</evidence>
<organism evidence="1 2">
    <name type="scientific">Persea americana</name>
    <name type="common">Avocado</name>
    <dbReference type="NCBI Taxonomy" id="3435"/>
    <lineage>
        <taxon>Eukaryota</taxon>
        <taxon>Viridiplantae</taxon>
        <taxon>Streptophyta</taxon>
        <taxon>Embryophyta</taxon>
        <taxon>Tracheophyta</taxon>
        <taxon>Spermatophyta</taxon>
        <taxon>Magnoliopsida</taxon>
        <taxon>Magnoliidae</taxon>
        <taxon>Laurales</taxon>
        <taxon>Lauraceae</taxon>
        <taxon>Persea</taxon>
    </lineage>
</organism>
<dbReference type="Proteomes" id="UP001234297">
    <property type="component" value="Chromosome 7"/>
</dbReference>
<accession>A0ACC2L8Q9</accession>
<evidence type="ECO:0000313" key="2">
    <source>
        <dbReference type="Proteomes" id="UP001234297"/>
    </source>
</evidence>
<sequence length="335" mass="38482">MGDNTEKKSTDTGMPSKPNWENLNHTLYLHHADQPGIILVPQPLVEDNYNTWVQSMSMALTAEHKISFVDESIKEPSGDKPDELQQWKRCNNLVKTWLLGSMSKEIASGIIHCKDARQMWLDLQERFSHVNTVQLFHIENEIHDSIQGSMTAKISIGKTSTQPEAVIFAVKKPSHESESEERGLRCAKCNKTNHNTKKCRAHLKCTFCGWKGHTFDYCCKRAVALETKQANIFSLHIRRDYLFPNTTRRLNYPLPFRNSIFTVTNSPISTVTLLLFFFFFNTTTVTMWYTSNQATIIFTGLSCRGSPPIETRISIFHERGPVFRYCLFSFSIFVL</sequence>
<dbReference type="EMBL" id="CM056815">
    <property type="protein sequence ID" value="KAJ8629839.1"/>
    <property type="molecule type" value="Genomic_DNA"/>
</dbReference>
<gene>
    <name evidence="1" type="ORF">MRB53_023162</name>
</gene>
<comment type="caution">
    <text evidence="1">The sequence shown here is derived from an EMBL/GenBank/DDBJ whole genome shotgun (WGS) entry which is preliminary data.</text>
</comment>